<keyword evidence="2" id="KW-1185">Reference proteome</keyword>
<evidence type="ECO:0000313" key="1">
    <source>
        <dbReference type="EMBL" id="BCZ85568.1"/>
    </source>
</evidence>
<name>A0ABM7U2S7_9BURK</name>
<keyword evidence="1" id="KW-0614">Plasmid</keyword>
<protein>
    <submittedName>
        <fullName evidence="1">Uncharacterized protein</fullName>
    </submittedName>
</protein>
<dbReference type="EMBL" id="AP024959">
    <property type="protein sequence ID" value="BCZ85568.1"/>
    <property type="molecule type" value="Genomic_DNA"/>
</dbReference>
<evidence type="ECO:0000313" key="2">
    <source>
        <dbReference type="Proteomes" id="UP001319874"/>
    </source>
</evidence>
<gene>
    <name evidence="1" type="ORF">PTKU64_92430</name>
</gene>
<reference evidence="1 2" key="1">
    <citation type="journal article" date="2022" name="Front. Microbiol.">
        <title>Identification and characterization of a novel class of self-sufficient cytochrome P450 hydroxylase involved in cyclohexanecarboxylate degradation in Paraburkholderia terrae strain KU-64.</title>
        <authorList>
            <person name="Yamamoto T."/>
            <person name="Hasegawa Y."/>
            <person name="Iwaki H."/>
        </authorList>
    </citation>
    <scope>NUCLEOTIDE SEQUENCE [LARGE SCALE GENOMIC DNA]</scope>
    <source>
        <strain evidence="1 2">KU-64</strain>
    </source>
</reference>
<proteinExistence type="predicted"/>
<dbReference type="Proteomes" id="UP001319874">
    <property type="component" value="Plasmid pPT365"/>
</dbReference>
<sequence>MRNVGAKSHGLWDDVYVRSCIRSMARQARLEKQHHDFEKPEKSWSVGMSRSLRELTL</sequence>
<geneLocation type="plasmid" evidence="1 2">
    <name>pPT365</name>
</geneLocation>
<accession>A0ABM7U2S7</accession>
<organism evidence="1 2">
    <name type="scientific">Paraburkholderia terrae</name>
    <dbReference type="NCBI Taxonomy" id="311230"/>
    <lineage>
        <taxon>Bacteria</taxon>
        <taxon>Pseudomonadati</taxon>
        <taxon>Pseudomonadota</taxon>
        <taxon>Betaproteobacteria</taxon>
        <taxon>Burkholderiales</taxon>
        <taxon>Burkholderiaceae</taxon>
        <taxon>Paraburkholderia</taxon>
    </lineage>
</organism>